<feature type="domain" description="Lipocalin-like" evidence="1">
    <location>
        <begin position="73"/>
        <end position="166"/>
    </location>
</feature>
<reference evidence="2 3" key="1">
    <citation type="submission" date="2018-10" db="EMBL/GenBank/DDBJ databases">
        <title>Butyricimonas faecalis sp. nov., isolated from human faeces and emended description of the genus Butyricimonas.</title>
        <authorList>
            <person name="Le Roy T."/>
            <person name="Van der Smissen P."/>
            <person name="Paquot A."/>
            <person name="Delzenne N."/>
            <person name="Muccioli G."/>
            <person name="Collet J.-F."/>
            <person name="Cani P.D."/>
        </authorList>
    </citation>
    <scope>NUCLEOTIDE SEQUENCE [LARGE SCALE GENOMIC DNA]</scope>
    <source>
        <strain evidence="2 3">H184</strain>
    </source>
</reference>
<organism evidence="2 3">
    <name type="scientific">Butyricimonas faecalis</name>
    <dbReference type="NCBI Taxonomy" id="2093856"/>
    <lineage>
        <taxon>Bacteria</taxon>
        <taxon>Pseudomonadati</taxon>
        <taxon>Bacteroidota</taxon>
        <taxon>Bacteroidia</taxon>
        <taxon>Bacteroidales</taxon>
        <taxon>Odoribacteraceae</taxon>
        <taxon>Butyricimonas</taxon>
    </lineage>
</organism>
<keyword evidence="3" id="KW-1185">Reference proteome</keyword>
<proteinExistence type="predicted"/>
<protein>
    <recommendedName>
        <fullName evidence="1">Lipocalin-like domain-containing protein</fullName>
    </recommendedName>
</protein>
<dbReference type="EMBL" id="CP032819">
    <property type="protein sequence ID" value="AZS28139.1"/>
    <property type="molecule type" value="Genomic_DNA"/>
</dbReference>
<dbReference type="Proteomes" id="UP000270673">
    <property type="component" value="Chromosome"/>
</dbReference>
<evidence type="ECO:0000259" key="1">
    <source>
        <dbReference type="Pfam" id="PF13944"/>
    </source>
</evidence>
<dbReference type="RefSeq" id="WP_106624313.1">
    <property type="nucleotide sequence ID" value="NZ_CP032819.1"/>
</dbReference>
<evidence type="ECO:0000313" key="2">
    <source>
        <dbReference type="EMBL" id="AZS28139.1"/>
    </source>
</evidence>
<dbReference type="AlphaFoldDB" id="A0A3Q9IL86"/>
<dbReference type="InterPro" id="IPR024311">
    <property type="entry name" value="Lipocalin-like"/>
</dbReference>
<evidence type="ECO:0000313" key="3">
    <source>
        <dbReference type="Proteomes" id="UP000270673"/>
    </source>
</evidence>
<dbReference type="OrthoDB" id="1098063at2"/>
<dbReference type="KEGG" id="buy:D8S85_00290"/>
<dbReference type="Gene3D" id="2.40.128.350">
    <property type="match status" value="1"/>
</dbReference>
<accession>A0A3Q9IL86</accession>
<sequence>MKRNIFFIGILLLIIPITSLLTSCNSCSDRRAHDISSLPGLYEGEATIILPDHVKAMLKPDAEGKTLVPEGPIPCKISITADTSKNVKLNLVDFTMPVKGITVNPALGKVTETDSTFNLEGDGKVSVGQQTISYTHKGKITKDQLNLDITVSIIPMIVEPKIVFTGKKK</sequence>
<gene>
    <name evidence="2" type="ORF">D8S85_00290</name>
</gene>
<dbReference type="PROSITE" id="PS51257">
    <property type="entry name" value="PROKAR_LIPOPROTEIN"/>
    <property type="match status" value="1"/>
</dbReference>
<dbReference type="Pfam" id="PF13944">
    <property type="entry name" value="Calycin_like"/>
    <property type="match status" value="1"/>
</dbReference>
<name>A0A3Q9IL86_9BACT</name>